<comment type="caution">
    <text evidence="1">The sequence shown here is derived from an EMBL/GenBank/DDBJ whole genome shotgun (WGS) entry which is preliminary data.</text>
</comment>
<dbReference type="RefSeq" id="WP_209687306.1">
    <property type="nucleotide sequence ID" value="NZ_JAGGLU010000011.1"/>
</dbReference>
<evidence type="ECO:0000313" key="1">
    <source>
        <dbReference type="EMBL" id="MBP2058576.1"/>
    </source>
</evidence>
<dbReference type="Gene3D" id="3.30.1380.20">
    <property type="entry name" value="Trafficking protein particle complex subunit 3"/>
    <property type="match status" value="1"/>
</dbReference>
<dbReference type="InterPro" id="IPR024096">
    <property type="entry name" value="NO_sig/Golgi_transp_ligand-bd"/>
</dbReference>
<dbReference type="SUPFAM" id="SSF111126">
    <property type="entry name" value="Ligand-binding domain in the NO signalling and Golgi transport"/>
    <property type="match status" value="1"/>
</dbReference>
<dbReference type="Proteomes" id="UP001519292">
    <property type="component" value="Unassembled WGS sequence"/>
</dbReference>
<dbReference type="Pfam" id="PF10702">
    <property type="entry name" value="DUF2507"/>
    <property type="match status" value="1"/>
</dbReference>
<accession>A0ABS4MGY1</accession>
<dbReference type="InterPro" id="IPR019642">
    <property type="entry name" value="DUF2507"/>
</dbReference>
<evidence type="ECO:0000313" key="2">
    <source>
        <dbReference type="Proteomes" id="UP001519292"/>
    </source>
</evidence>
<protein>
    <submittedName>
        <fullName evidence="1">Hydrocarbon binding protein</fullName>
    </submittedName>
</protein>
<reference evidence="1 2" key="1">
    <citation type="submission" date="2021-03" db="EMBL/GenBank/DDBJ databases">
        <title>Genomic Encyclopedia of Type Strains, Phase IV (KMG-IV): sequencing the most valuable type-strain genomes for metagenomic binning, comparative biology and taxonomic classification.</title>
        <authorList>
            <person name="Goeker M."/>
        </authorList>
    </citation>
    <scope>NUCLEOTIDE SEQUENCE [LARGE SCALE GENOMIC DNA]</scope>
    <source>
        <strain evidence="1 2">DSM 101872</strain>
    </source>
</reference>
<proteinExistence type="predicted"/>
<keyword evidence="2" id="KW-1185">Reference proteome</keyword>
<organism evidence="1 2">
    <name type="scientific">Lactobacillus colini</name>
    <dbReference type="NCBI Taxonomy" id="1819254"/>
    <lineage>
        <taxon>Bacteria</taxon>
        <taxon>Bacillati</taxon>
        <taxon>Bacillota</taxon>
        <taxon>Bacilli</taxon>
        <taxon>Lactobacillales</taxon>
        <taxon>Lactobacillaceae</taxon>
        <taxon>Lactobacillus</taxon>
    </lineage>
</organism>
<gene>
    <name evidence="1" type="ORF">J2Z60_001761</name>
</gene>
<sequence length="132" mass="15151">MTESTEHIYFINSLYRDFLFPTILGKDNSEILYWAGKHISRKYALSTIEDLTDFFNTAEFGTLELIKNKKHYSLFKLSGQSVSDRLDSDSHEFSLESGIIAECLQRHSGHVTEASATVHPKEHYVEITAQFD</sequence>
<dbReference type="EMBL" id="JAGGLU010000011">
    <property type="protein sequence ID" value="MBP2058576.1"/>
    <property type="molecule type" value="Genomic_DNA"/>
</dbReference>
<name>A0ABS4MGY1_9LACO</name>